<keyword evidence="2" id="KW-1185">Reference proteome</keyword>
<reference evidence="1 2" key="1">
    <citation type="submission" date="2014-04" db="EMBL/GenBank/DDBJ databases">
        <authorList>
            <consortium name="DOE Joint Genome Institute"/>
            <person name="Kuo A."/>
            <person name="Kohler A."/>
            <person name="Costa M.D."/>
            <person name="Nagy L.G."/>
            <person name="Floudas D."/>
            <person name="Copeland A."/>
            <person name="Barry K.W."/>
            <person name="Cichocki N."/>
            <person name="Veneault-Fourrey C."/>
            <person name="LaButti K."/>
            <person name="Lindquist E.A."/>
            <person name="Lipzen A."/>
            <person name="Lundell T."/>
            <person name="Morin E."/>
            <person name="Murat C."/>
            <person name="Sun H."/>
            <person name="Tunlid A."/>
            <person name="Henrissat B."/>
            <person name="Grigoriev I.V."/>
            <person name="Hibbett D.S."/>
            <person name="Martin F."/>
            <person name="Nordberg H.P."/>
            <person name="Cantor M.N."/>
            <person name="Hua S.X."/>
        </authorList>
    </citation>
    <scope>NUCLEOTIDE SEQUENCE [LARGE SCALE GENOMIC DNA]</scope>
    <source>
        <strain evidence="1 2">Marx 270</strain>
    </source>
</reference>
<dbReference type="OrthoDB" id="10640030at2759"/>
<proteinExistence type="predicted"/>
<protein>
    <submittedName>
        <fullName evidence="1">Uncharacterized protein</fullName>
    </submittedName>
</protein>
<reference evidence="2" key="2">
    <citation type="submission" date="2015-01" db="EMBL/GenBank/DDBJ databases">
        <title>Evolutionary Origins and Diversification of the Mycorrhizal Mutualists.</title>
        <authorList>
            <consortium name="DOE Joint Genome Institute"/>
            <consortium name="Mycorrhizal Genomics Consortium"/>
            <person name="Kohler A."/>
            <person name="Kuo A."/>
            <person name="Nagy L.G."/>
            <person name="Floudas D."/>
            <person name="Copeland A."/>
            <person name="Barry K.W."/>
            <person name="Cichocki N."/>
            <person name="Veneault-Fourrey C."/>
            <person name="LaButti K."/>
            <person name="Lindquist E.A."/>
            <person name="Lipzen A."/>
            <person name="Lundell T."/>
            <person name="Morin E."/>
            <person name="Murat C."/>
            <person name="Riley R."/>
            <person name="Ohm R."/>
            <person name="Sun H."/>
            <person name="Tunlid A."/>
            <person name="Henrissat B."/>
            <person name="Grigoriev I.V."/>
            <person name="Hibbett D.S."/>
            <person name="Martin F."/>
        </authorList>
    </citation>
    <scope>NUCLEOTIDE SEQUENCE [LARGE SCALE GENOMIC DNA]</scope>
    <source>
        <strain evidence="2">Marx 270</strain>
    </source>
</reference>
<evidence type="ECO:0000313" key="1">
    <source>
        <dbReference type="EMBL" id="KIO00147.1"/>
    </source>
</evidence>
<dbReference type="HOGENOM" id="CLU_1485460_0_0_1"/>
<dbReference type="AlphaFoldDB" id="A0A0C3JRN6"/>
<gene>
    <name evidence="1" type="ORF">M404DRAFT_29766</name>
</gene>
<dbReference type="Proteomes" id="UP000054217">
    <property type="component" value="Unassembled WGS sequence"/>
</dbReference>
<organism evidence="1 2">
    <name type="scientific">Pisolithus tinctorius Marx 270</name>
    <dbReference type="NCBI Taxonomy" id="870435"/>
    <lineage>
        <taxon>Eukaryota</taxon>
        <taxon>Fungi</taxon>
        <taxon>Dikarya</taxon>
        <taxon>Basidiomycota</taxon>
        <taxon>Agaricomycotina</taxon>
        <taxon>Agaricomycetes</taxon>
        <taxon>Agaricomycetidae</taxon>
        <taxon>Boletales</taxon>
        <taxon>Sclerodermatineae</taxon>
        <taxon>Pisolithaceae</taxon>
        <taxon>Pisolithus</taxon>
    </lineage>
</organism>
<name>A0A0C3JRN6_PISTI</name>
<accession>A0A0C3JRN6</accession>
<feature type="non-terminal residue" evidence="1">
    <location>
        <position position="182"/>
    </location>
</feature>
<evidence type="ECO:0000313" key="2">
    <source>
        <dbReference type="Proteomes" id="UP000054217"/>
    </source>
</evidence>
<dbReference type="EMBL" id="KN831998">
    <property type="protein sequence ID" value="KIO00147.1"/>
    <property type="molecule type" value="Genomic_DNA"/>
</dbReference>
<dbReference type="InParanoid" id="A0A0C3JRN6"/>
<sequence>MFAVSASMAVVRSNSNRGDQHCNGDGEDIVHGLPVLLGDPHHLDDVEEPHNANLATVISIIRNASCFLTKKLTPNLSSSPSSVCLLVPWHALVFTTLRKPDWKPLEKVAGGTMQDIERESVQTVVVDDSDPEVLTLSTSLAMVKDAKDELVAYAPAPRSFVEGILGKYIDSMPDDSDDELTA</sequence>